<gene>
    <name evidence="12" type="ORF">PGQ11_014983</name>
</gene>
<evidence type="ECO:0000256" key="5">
    <source>
        <dbReference type="ARBA" id="ARBA00023295"/>
    </source>
</evidence>
<dbReference type="Gene3D" id="3.30.60.10">
    <property type="entry name" value="Endochitinase-like"/>
    <property type="match status" value="1"/>
</dbReference>
<evidence type="ECO:0000259" key="9">
    <source>
        <dbReference type="PROSITE" id="PS50941"/>
    </source>
</evidence>
<dbReference type="Gene3D" id="3.10.350.10">
    <property type="entry name" value="LysM domain"/>
    <property type="match status" value="2"/>
</dbReference>
<comment type="caution">
    <text evidence="6">Lacks conserved residue(s) required for the propagation of feature annotation.</text>
</comment>
<evidence type="ECO:0000256" key="3">
    <source>
        <dbReference type="ARBA" id="ARBA00022669"/>
    </source>
</evidence>
<feature type="domain" description="LysM" evidence="10">
    <location>
        <begin position="407"/>
        <end position="455"/>
    </location>
</feature>
<feature type="compositionally biased region" description="Polar residues" evidence="7">
    <location>
        <begin position="1115"/>
        <end position="1132"/>
    </location>
</feature>
<dbReference type="SUPFAM" id="SSF51445">
    <property type="entry name" value="(Trans)glycosidases"/>
    <property type="match status" value="1"/>
</dbReference>
<dbReference type="SUPFAM" id="SSF54106">
    <property type="entry name" value="LysM domain"/>
    <property type="match status" value="1"/>
</dbReference>
<sequence length="1401" mass="149378">MKPPIALAIATFYVSWVTSRASALDGKAENAAKLLAASIQISTATGPIPGRPTDVESARAAVLAGNYTKNVHFQERDRCPLACSSTAANTSGWYVYGGLQRLHRACEKPMLLDLALSNPIGTDTPHVAVSACTADFESPVGDEGPSDPISATSCGLEGVETSKATSYVQLKKSGPSNSAHVVDVASIVDQLQRFSELTVSGCNETIKFAYFGSVAVGVYSGSGFANRGVLGPVLGALSRQVRSDDNVAEETSAQLCSNSSSRYSLGVMINTKGNLGAVQHALYTWKNSSCIDGGTTVSDWKSVTYHVPSLLLSQYNSSATNNTRGTQRRGVLRQLTIRAEACTTIQVHSGDSCGSLAAQCGISASDFTKYNPSSSLCSGLVEGQHVCCSAGSLPDFTPKPDANGYCHTYFVYAGDSCSSIAAANSITNEKIEEFNRNTWGWNGCAKMFADYNICLSSGFPPMPASIPNAQCGPQVNDTATPPPGTDLSTLNQCPLNACCNIWGQCGTTTEFCTVSKSKTGAPGTAAPGENGCISNCGTTIIASEAPAEPFSIAYFEAFNWQRPCLRMPITKVDTKAYTHIHFSFITLNEDFTINTNGVADQLMLFRGMGDIKKVVSLGGWSFSTEPATYAILRNAVATEANRQALVTNVVNFLNDNRLDGIDWDWEYPDEPDIPGIPAGSEDESTGFFLLLDELKQKMPAGKTVSVTAPASYWYLQHFPIQAISLVVDYLVYMTYDLHGQWDYSNKYASSGCTSYDKGLGNCLRSHVNLTETINSLSMITKAGVPSKMIAVGVSSYGRSFKMETAGCWTEQCTYTGPESGAYKGRCTGTAGYISDFEIGEILAQNPSAQSLYDADSMSNIVVFNQTEWVAYMDKDNKAQRKALFPGINFLGSADWAVDLQSEDGGGDGNGSGGNGGSDQTFYIDPAIWGSLTPRVTVPPGVTLIWPPMPLPTPTTITFPSWTTAVSYSSLTTRTSTGSDGSTSTFPFYVYTTWQTVLTIPPVTTTAIPVWGITLDETSTEGVILLTSSIQPPPFTITVTPVMNGSISVIGASETTTSTPIPIFWGTKTYTPPVVTRTEGRSTTVVGGVTLPAGIITVTPNPHPMTTPTPRITDPVLNSRQPSWTSGTGTKIQPTAKPGCKGCGSPCKLFCDSLCPFCPPGIFGNPHGGGSSGNNPNDPDEDPEDPEHPQYTVLVNGMDGDAFPQYLAAADMDALGAEMRKWFSSVLSSFASTKTITKTKPPTTSTTTVVVPGPAPPIPEAKCEYWYEFSNYHFRISGIHNWAENDRGHGLHDNENGCGAVTAWTWTSLTEDRKPIADFFLPLFIKQGCVERAIASAGGPKISCQYDGVSLSSVEDGVGQGTPPNPPYVPMDWSKEAEGAGATPVVTITSWSVPKQSWVPYI</sequence>
<dbReference type="Pfam" id="PF01476">
    <property type="entry name" value="LysM"/>
    <property type="match status" value="2"/>
</dbReference>
<evidence type="ECO:0000313" key="13">
    <source>
        <dbReference type="Proteomes" id="UP001390339"/>
    </source>
</evidence>
<proteinExistence type="inferred from homology"/>
<dbReference type="PROSITE" id="PS51910">
    <property type="entry name" value="GH18_2"/>
    <property type="match status" value="1"/>
</dbReference>
<comment type="similarity">
    <text evidence="1">Belongs to the glycosyl hydrolase 18 family. Chitinase class V subfamily.</text>
</comment>
<feature type="signal peptide" evidence="8">
    <location>
        <begin position="1"/>
        <end position="23"/>
    </location>
</feature>
<dbReference type="CDD" id="cd00118">
    <property type="entry name" value="LysM"/>
    <property type="match status" value="2"/>
</dbReference>
<dbReference type="EC" id="3.2.1.14" evidence="2"/>
<feature type="disulfide bond" evidence="6">
    <location>
        <begin position="493"/>
        <end position="505"/>
    </location>
</feature>
<dbReference type="CDD" id="cd02878">
    <property type="entry name" value="GH18_zymocin_alpha"/>
    <property type="match status" value="1"/>
</dbReference>
<feature type="domain" description="GH18" evidence="11">
    <location>
        <begin position="549"/>
        <end position="915"/>
    </location>
</feature>
<dbReference type="CDD" id="cd00035">
    <property type="entry name" value="ChtBD1"/>
    <property type="match status" value="1"/>
</dbReference>
<dbReference type="PROSITE" id="PS50941">
    <property type="entry name" value="CHIT_BIND_I_2"/>
    <property type="match status" value="1"/>
</dbReference>
<dbReference type="InterPro" id="IPR036861">
    <property type="entry name" value="Endochitinase-like_sf"/>
</dbReference>
<keyword evidence="5" id="KW-0326">Glycosidase</keyword>
<keyword evidence="13" id="KW-1185">Reference proteome</keyword>
<evidence type="ECO:0000256" key="8">
    <source>
        <dbReference type="SAM" id="SignalP"/>
    </source>
</evidence>
<keyword evidence="4" id="KW-0843">Virulence</keyword>
<dbReference type="InterPro" id="IPR011583">
    <property type="entry name" value="Chitinase_II/V-like_cat"/>
</dbReference>
<feature type="chain" id="PRO_5047482735" description="chitinase" evidence="8">
    <location>
        <begin position="24"/>
        <end position="1401"/>
    </location>
</feature>
<dbReference type="SMART" id="SM00636">
    <property type="entry name" value="Glyco_18"/>
    <property type="match status" value="1"/>
</dbReference>
<feature type="disulfide bond" evidence="6">
    <location>
        <begin position="532"/>
        <end position="536"/>
    </location>
</feature>
<dbReference type="PROSITE" id="PS51782">
    <property type="entry name" value="LYSM"/>
    <property type="match status" value="2"/>
</dbReference>
<dbReference type="Gene3D" id="3.10.50.10">
    <property type="match status" value="1"/>
</dbReference>
<organism evidence="12 13">
    <name type="scientific">Apiospora arundinis</name>
    <dbReference type="NCBI Taxonomy" id="335852"/>
    <lineage>
        <taxon>Eukaryota</taxon>
        <taxon>Fungi</taxon>
        <taxon>Dikarya</taxon>
        <taxon>Ascomycota</taxon>
        <taxon>Pezizomycotina</taxon>
        <taxon>Sordariomycetes</taxon>
        <taxon>Xylariomycetidae</taxon>
        <taxon>Amphisphaeriales</taxon>
        <taxon>Apiosporaceae</taxon>
        <taxon>Apiospora</taxon>
    </lineage>
</organism>
<feature type="domain" description="LysM" evidence="10">
    <location>
        <begin position="343"/>
        <end position="388"/>
    </location>
</feature>
<name>A0ABR2HKN3_9PEZI</name>
<feature type="region of interest" description="Disordered" evidence="7">
    <location>
        <begin position="1096"/>
        <end position="1136"/>
    </location>
</feature>
<protein>
    <recommendedName>
        <fullName evidence="2">chitinase</fullName>
        <ecNumber evidence="2">3.2.1.14</ecNumber>
    </recommendedName>
</protein>
<dbReference type="InterPro" id="IPR001002">
    <property type="entry name" value="Chitin-bd_1"/>
</dbReference>
<evidence type="ECO:0000259" key="10">
    <source>
        <dbReference type="PROSITE" id="PS51782"/>
    </source>
</evidence>
<evidence type="ECO:0000256" key="6">
    <source>
        <dbReference type="PROSITE-ProRule" id="PRU00261"/>
    </source>
</evidence>
<reference evidence="12 13" key="1">
    <citation type="journal article" date="2024" name="IMA Fungus">
        <title>Apiospora arundinis, a panoply of carbohydrate-active enzymes and secondary metabolites.</title>
        <authorList>
            <person name="Sorensen T."/>
            <person name="Petersen C."/>
            <person name="Muurmann A.T."/>
            <person name="Christiansen J.V."/>
            <person name="Brundto M.L."/>
            <person name="Overgaard C.K."/>
            <person name="Boysen A.T."/>
            <person name="Wollenberg R.D."/>
            <person name="Larsen T.O."/>
            <person name="Sorensen J.L."/>
            <person name="Nielsen K.L."/>
            <person name="Sondergaard T.E."/>
        </authorList>
    </citation>
    <scope>NUCLEOTIDE SEQUENCE [LARGE SCALE GENOMIC DNA]</scope>
    <source>
        <strain evidence="12 13">AAU 773</strain>
    </source>
</reference>
<evidence type="ECO:0000256" key="4">
    <source>
        <dbReference type="ARBA" id="ARBA00023026"/>
    </source>
</evidence>
<keyword evidence="5" id="KW-0378">Hydrolase</keyword>
<dbReference type="PANTHER" id="PTHR47700:SF2">
    <property type="entry name" value="CHITINASE"/>
    <property type="match status" value="1"/>
</dbReference>
<dbReference type="InterPro" id="IPR018392">
    <property type="entry name" value="LysM"/>
</dbReference>
<dbReference type="InterPro" id="IPR053214">
    <property type="entry name" value="LysM12-like"/>
</dbReference>
<dbReference type="Pfam" id="PF00704">
    <property type="entry name" value="Glyco_hydro_18"/>
    <property type="match status" value="1"/>
</dbReference>
<evidence type="ECO:0000256" key="2">
    <source>
        <dbReference type="ARBA" id="ARBA00012729"/>
    </source>
</evidence>
<comment type="caution">
    <text evidence="12">The sequence shown here is derived from an EMBL/GenBank/DDBJ whole genome shotgun (WGS) entry which is preliminary data.</text>
</comment>
<feature type="domain" description="Chitin-binding type-1" evidence="9">
    <location>
        <begin position="468"/>
        <end position="538"/>
    </location>
</feature>
<keyword evidence="8" id="KW-0732">Signal</keyword>
<evidence type="ECO:0000256" key="7">
    <source>
        <dbReference type="SAM" id="MobiDB-lite"/>
    </source>
</evidence>
<accession>A0ABR2HKN3</accession>
<dbReference type="SUPFAM" id="SSF54556">
    <property type="entry name" value="Chitinase insertion domain"/>
    <property type="match status" value="1"/>
</dbReference>
<dbReference type="InterPro" id="IPR036779">
    <property type="entry name" value="LysM_dom_sf"/>
</dbReference>
<dbReference type="InterPro" id="IPR029070">
    <property type="entry name" value="Chitinase_insertion_sf"/>
</dbReference>
<feature type="region of interest" description="Disordered" evidence="7">
    <location>
        <begin position="1168"/>
        <end position="1189"/>
    </location>
</feature>
<dbReference type="EMBL" id="JAPCWZ010000010">
    <property type="protein sequence ID" value="KAK8848503.1"/>
    <property type="molecule type" value="Genomic_DNA"/>
</dbReference>
<keyword evidence="6" id="KW-1015">Disulfide bond</keyword>
<dbReference type="InterPro" id="IPR001223">
    <property type="entry name" value="Glyco_hydro18_cat"/>
</dbReference>
<dbReference type="SMART" id="SM00257">
    <property type="entry name" value="LysM"/>
    <property type="match status" value="2"/>
</dbReference>
<feature type="disulfide bond" evidence="6">
    <location>
        <begin position="498"/>
        <end position="512"/>
    </location>
</feature>
<dbReference type="SUPFAM" id="SSF57016">
    <property type="entry name" value="Plant lectins/antimicrobial peptides"/>
    <property type="match status" value="1"/>
</dbReference>
<dbReference type="InterPro" id="IPR017853">
    <property type="entry name" value="GH"/>
</dbReference>
<dbReference type="Gene3D" id="3.20.20.80">
    <property type="entry name" value="Glycosidases"/>
    <property type="match status" value="1"/>
</dbReference>
<evidence type="ECO:0000259" key="11">
    <source>
        <dbReference type="PROSITE" id="PS51910"/>
    </source>
</evidence>
<dbReference type="Proteomes" id="UP001390339">
    <property type="component" value="Unassembled WGS sequence"/>
</dbReference>
<keyword evidence="3 6" id="KW-0147">Chitin-binding</keyword>
<evidence type="ECO:0000256" key="1">
    <source>
        <dbReference type="ARBA" id="ARBA00008682"/>
    </source>
</evidence>
<evidence type="ECO:0000313" key="12">
    <source>
        <dbReference type="EMBL" id="KAK8848503.1"/>
    </source>
</evidence>
<dbReference type="PANTHER" id="PTHR47700">
    <property type="entry name" value="V CHITINASE, PUTATIVE (AFU_ORTHOLOGUE AFUA_6G13720)-RELATED"/>
    <property type="match status" value="1"/>
</dbReference>